<dbReference type="KEGG" id="sami:SAMIE_1009260"/>
<evidence type="ECO:0000313" key="2">
    <source>
        <dbReference type="EMBL" id="BBD97425.1"/>
    </source>
</evidence>
<dbReference type="AlphaFoldDB" id="A0A494WAE1"/>
<dbReference type="SUPFAM" id="SSF101082">
    <property type="entry name" value="Typo IV secretion system protein TraC"/>
    <property type="match status" value="1"/>
</dbReference>
<dbReference type="EMBL" id="AP018664">
    <property type="protein sequence ID" value="BBD97425.1"/>
    <property type="molecule type" value="Genomic_DNA"/>
</dbReference>
<dbReference type="RefSeq" id="WP_066699738.1">
    <property type="nucleotide sequence ID" value="NZ_AP018664.1"/>
</dbReference>
<accession>A0A494WAE1</accession>
<evidence type="ECO:0000256" key="1">
    <source>
        <dbReference type="SAM" id="Coils"/>
    </source>
</evidence>
<reference evidence="2 3" key="1">
    <citation type="submission" date="2018-05" db="EMBL/GenBank/DDBJ databases">
        <title>Complete Genome Sequence of the Nonylphenol-Degrading Bacterium Sphingobium amiense DSM 16289T.</title>
        <authorList>
            <person name="Ootsuka M."/>
            <person name="Nishizawa T."/>
            <person name="Ohta H."/>
        </authorList>
    </citation>
    <scope>NUCLEOTIDE SEQUENCE [LARGE SCALE GENOMIC DNA]</scope>
    <source>
        <strain evidence="2 3">DSM 16289</strain>
    </source>
</reference>
<dbReference type="Proteomes" id="UP000279959">
    <property type="component" value="Chromosome"/>
</dbReference>
<name>A0A494WAE1_9SPHN</name>
<proteinExistence type="predicted"/>
<feature type="coiled-coil region" evidence="1">
    <location>
        <begin position="50"/>
        <end position="84"/>
    </location>
</feature>
<organism evidence="2 3">
    <name type="scientific">Sphingobium amiense</name>
    <dbReference type="NCBI Taxonomy" id="135719"/>
    <lineage>
        <taxon>Bacteria</taxon>
        <taxon>Pseudomonadati</taxon>
        <taxon>Pseudomonadota</taxon>
        <taxon>Alphaproteobacteria</taxon>
        <taxon>Sphingomonadales</taxon>
        <taxon>Sphingomonadaceae</taxon>
        <taxon>Sphingobium</taxon>
    </lineage>
</organism>
<protein>
    <submittedName>
        <fullName evidence="2">P-type conjugative transfer protein TrbJ</fullName>
    </submittedName>
</protein>
<dbReference type="NCBIfam" id="NF010448">
    <property type="entry name" value="PRK13874.1"/>
    <property type="match status" value="1"/>
</dbReference>
<dbReference type="NCBIfam" id="TIGR02780">
    <property type="entry name" value="TrbJ_Ti"/>
    <property type="match status" value="1"/>
</dbReference>
<keyword evidence="1" id="KW-0175">Coiled coil</keyword>
<evidence type="ECO:0000313" key="3">
    <source>
        <dbReference type="Proteomes" id="UP000279959"/>
    </source>
</evidence>
<sequence length="249" mass="27157">MKARIPLRKYLVASVLALGGAGAIGGGLLLQSRPAYAMPVFDSANYAQNLLTAARTLQQINQQIQSLQNEASMLTNMAKNLSRISFPELTELTNKLRAVDQLMAAAQGIDFRIDTLDSQFKRLFPDNYDAAMRSDERLAAARERFNAAKDAYQQSMRIQSQVVGNVAQDADAIETLVGKSQGAEGALQAAQATNQLLALATKQQLQIQNMMAAHFRAQAVEEARRIQAEADARAATRHFLGSGTAYNRN</sequence>
<keyword evidence="3" id="KW-1185">Reference proteome</keyword>
<dbReference type="InterPro" id="IPR014147">
    <property type="entry name" value="T4SS_TrbJ"/>
</dbReference>
<gene>
    <name evidence="2" type="ORF">SAMIE_1009260</name>
</gene>